<keyword evidence="1" id="KW-0472">Membrane</keyword>
<organism evidence="3">
    <name type="scientific">Escherichia coli</name>
    <dbReference type="NCBI Taxonomy" id="562"/>
    <lineage>
        <taxon>Bacteria</taxon>
        <taxon>Pseudomonadati</taxon>
        <taxon>Pseudomonadota</taxon>
        <taxon>Gammaproteobacteria</taxon>
        <taxon>Enterobacterales</taxon>
        <taxon>Enterobacteriaceae</taxon>
        <taxon>Escherichia</taxon>
    </lineage>
</organism>
<keyword evidence="1" id="KW-1133">Transmembrane helix</keyword>
<dbReference type="EMBL" id="ABONVU020000015">
    <property type="protein sequence ID" value="EMJ5255453.1"/>
    <property type="molecule type" value="Genomic_DNA"/>
</dbReference>
<dbReference type="EMBL" id="CP107128">
    <property type="protein sequence ID" value="WLM93877.1"/>
    <property type="molecule type" value="Genomic_DNA"/>
</dbReference>
<reference evidence="6" key="4">
    <citation type="journal article" date="2023" name="Microorganisms">
        <title>Comparative Genomic Analysis of ST131 Subclade C2 of ESBL-Producing E. coli Isolates from Patients with Recurrent and Sporadic Urinary Tract Infections.</title>
        <authorList>
            <person name="Jaen-Luchoro D."/>
            <person name="Kahnamouei A."/>
            <person name="Yazdanshenas S."/>
            <person name="Lindblom A."/>
            <person name="Samuelsson E."/>
            <person name="Ahren C."/>
            <person name="Karami N."/>
        </authorList>
    </citation>
    <scope>NUCLEOTIDE SEQUENCE</scope>
    <source>
        <strain evidence="6">S7</strain>
    </source>
</reference>
<dbReference type="Proteomes" id="UP001285616">
    <property type="component" value="Unassembled WGS sequence"/>
</dbReference>
<sequence>MGTALISSFISGAIAIISIAISTYNQNRINKLNESLDVRRKHQYYIEPLIRSASDLQSRIYNILELGFIEEFYHNGNKRQQDYVINNTVFLFSQFFAWTEAARIDIQYLSLEKNKKMREFIRLQNNINSLIQTDVFGQYFMFFIGEQRAIAEKMLISTDTGFDCIGYGSFTKENCFINEPFFLDLNNEVINMTRDIGIYKERLIRIQHALIDLINFLDPGMIRFDGKKYGKI</sequence>
<name>A0A061YK09_ECOLX</name>
<proteinExistence type="predicted"/>
<evidence type="ECO:0000256" key="1">
    <source>
        <dbReference type="SAM" id="Phobius"/>
    </source>
</evidence>
<dbReference type="Proteomes" id="UP001180189">
    <property type="component" value="Chromosome"/>
</dbReference>
<reference evidence="5 7" key="2">
    <citation type="submission" date="2019-01" db="EMBL/GenBank/DDBJ databases">
        <title>Genomic analysis of febrile catheter-associated UTI E. coli isolates.</title>
        <authorList>
            <person name="Potter R."/>
            <person name="Zou Z."/>
            <person name="Henderson J."/>
            <person name="Dantas G."/>
        </authorList>
    </citation>
    <scope>NUCLEOTIDE SEQUENCE [LARGE SCALE GENOMIC DNA]</scope>
    <source>
        <strain evidence="5 7">29_CAASB</strain>
    </source>
</reference>
<evidence type="ECO:0000313" key="5">
    <source>
        <dbReference type="EMBL" id="RXD17386.1"/>
    </source>
</evidence>
<evidence type="ECO:0000313" key="4">
    <source>
        <dbReference type="EMBL" id="HAH7770675.1"/>
    </source>
</evidence>
<dbReference type="RefSeq" id="WP_000536231.1">
    <property type="nucleotide sequence ID" value="NZ_AP018784.2"/>
</dbReference>
<evidence type="ECO:0000313" key="3">
    <source>
        <dbReference type="EMBL" id="HAH4524728.1"/>
    </source>
</evidence>
<protein>
    <submittedName>
        <fullName evidence="3">Lysogenic protein</fullName>
    </submittedName>
</protein>
<evidence type="ECO:0000313" key="2">
    <source>
        <dbReference type="EMBL" id="EMJ5255453.1"/>
    </source>
</evidence>
<reference evidence="3" key="3">
    <citation type="submission" date="2019-12" db="EMBL/GenBank/DDBJ databases">
        <authorList>
            <consortium name="NCBI Pathogen Detection Project"/>
        </authorList>
    </citation>
    <scope>NUCLEOTIDE SEQUENCE</scope>
    <source>
        <strain evidence="4">C0382</strain>
        <strain evidence="3">EC00763</strain>
    </source>
</reference>
<keyword evidence="1" id="KW-0812">Transmembrane</keyword>
<evidence type="ECO:0000313" key="7">
    <source>
        <dbReference type="Proteomes" id="UP000288730"/>
    </source>
</evidence>
<dbReference type="EMBL" id="DABCJL010000011">
    <property type="protein sequence ID" value="HAH7770675.1"/>
    <property type="molecule type" value="Genomic_DNA"/>
</dbReference>
<reference evidence="2" key="5">
    <citation type="submission" date="2024-02" db="EMBL/GenBank/DDBJ databases">
        <authorList>
            <consortium name="Clinical and Environmental Microbiology Branch: Whole genome sequencing antimicrobial resistance pathogens in the healthcare setting"/>
        </authorList>
    </citation>
    <scope>NUCLEOTIDE SEQUENCE</scope>
    <source>
        <strain evidence="2">1924188</strain>
    </source>
</reference>
<dbReference type="EMBL" id="DABBJX010000011">
    <property type="protein sequence ID" value="HAH4524728.1"/>
    <property type="molecule type" value="Genomic_DNA"/>
</dbReference>
<dbReference type="EMBL" id="SCJN01000025">
    <property type="protein sequence ID" value="RXD17386.1"/>
    <property type="molecule type" value="Genomic_DNA"/>
</dbReference>
<dbReference type="Proteomes" id="UP000843571">
    <property type="component" value="Unassembled WGS sequence"/>
</dbReference>
<dbReference type="Proteomes" id="UP000288730">
    <property type="component" value="Unassembled WGS sequence"/>
</dbReference>
<dbReference type="AlphaFoldDB" id="A0A061YK09"/>
<reference evidence="3" key="1">
    <citation type="journal article" date="2018" name="Genome Biol.">
        <title>SKESA: strategic k-mer extension for scrupulous assemblies.</title>
        <authorList>
            <person name="Souvorov A."/>
            <person name="Agarwala R."/>
            <person name="Lipman D.J."/>
        </authorList>
    </citation>
    <scope>NUCLEOTIDE SEQUENCE [LARGE SCALE GENOMIC DNA]</scope>
    <source>
        <strain evidence="4">C0382</strain>
        <strain evidence="3">EC00763</strain>
    </source>
</reference>
<gene>
    <name evidence="5" type="ORF">EPS76_05375</name>
    <name evidence="3" type="ORF">GRC73_11995</name>
    <name evidence="4" type="ORF">HIE29_004165</name>
    <name evidence="6" type="ORF">OGM49_14070</name>
    <name evidence="2" type="ORF">R8O40_003736</name>
</gene>
<feature type="transmembrane region" description="Helical" evidence="1">
    <location>
        <begin position="6"/>
        <end position="24"/>
    </location>
</feature>
<evidence type="ECO:0000313" key="6">
    <source>
        <dbReference type="EMBL" id="WLM93877.1"/>
    </source>
</evidence>
<accession>A0A061YK09</accession>